<feature type="compositionally biased region" description="Low complexity" evidence="5">
    <location>
        <begin position="50"/>
        <end position="65"/>
    </location>
</feature>
<dbReference type="InParanoid" id="A0A409VIC7"/>
<name>A0A409VIC7_9AGAR</name>
<comment type="caution">
    <text evidence="7">The sequence shown here is derived from an EMBL/GenBank/DDBJ whole genome shotgun (WGS) entry which is preliminary data.</text>
</comment>
<dbReference type="STRING" id="231916.A0A409VIC7"/>
<keyword evidence="3" id="KW-0862">Zinc</keyword>
<dbReference type="PROSITE" id="PS50089">
    <property type="entry name" value="ZF_RING_2"/>
    <property type="match status" value="1"/>
</dbReference>
<evidence type="ECO:0000313" key="8">
    <source>
        <dbReference type="Proteomes" id="UP000284706"/>
    </source>
</evidence>
<organism evidence="7 8">
    <name type="scientific">Gymnopilus dilepis</name>
    <dbReference type="NCBI Taxonomy" id="231916"/>
    <lineage>
        <taxon>Eukaryota</taxon>
        <taxon>Fungi</taxon>
        <taxon>Dikarya</taxon>
        <taxon>Basidiomycota</taxon>
        <taxon>Agaricomycotina</taxon>
        <taxon>Agaricomycetes</taxon>
        <taxon>Agaricomycetidae</taxon>
        <taxon>Agaricales</taxon>
        <taxon>Agaricineae</taxon>
        <taxon>Hymenogastraceae</taxon>
        <taxon>Gymnopilus</taxon>
    </lineage>
</organism>
<dbReference type="InterPro" id="IPR013083">
    <property type="entry name" value="Znf_RING/FYVE/PHD"/>
</dbReference>
<feature type="region of interest" description="Disordered" evidence="5">
    <location>
        <begin position="173"/>
        <end position="228"/>
    </location>
</feature>
<feature type="compositionally biased region" description="Low complexity" evidence="5">
    <location>
        <begin position="523"/>
        <end position="532"/>
    </location>
</feature>
<feature type="domain" description="RING-type" evidence="6">
    <location>
        <begin position="466"/>
        <end position="510"/>
    </location>
</feature>
<evidence type="ECO:0000256" key="1">
    <source>
        <dbReference type="ARBA" id="ARBA00022723"/>
    </source>
</evidence>
<sequence>MSFSVPTSPAMSRSTKAQPVTPQRLPRHQPRSHSFYRSPLTPSASPYTPLSLRSLDSTGSSTLTTPENIGSGVKKRLAFSAGSPSVVRNVSVGPDRSLADIAENWRTRANENGIKVSNISQEDSHYVPDDSSDMSLSDVGNDSSMISTEEALLAPPFLSAHRRLNSLPITNRPRAQSHASLPSRVHPLSPVTSRTNNCPSQTSSPLQSRRTVSQSFSHSANVLATPPPNRTLARQLKLKGSLTDPAPPRKREVFGNSSTPYHIGNRSANMSVTLEPDTSLDLFDIDENEYEYDNEYQGSEAEDSFSRDLEAFQNNNYGYPTFAQSHHPAQPQVFHQSHFGDPFQHISAPSGLVDGHILNSMTDSLEHPFHAGRQQLVHSAYYDDRLQPGQVLFNQMPSYQHQFSQAMPRPYPAPAFVPVPPPAQLPFHHQHAIPAHPQPPQGRTFSPPVAKALFPPSTPEPSPTDCSVCLASHPTSLAILQPCKHPLCSTCLTSALNIVGEKDMECAVCKQSVADFKLVMKTSNSSQGSRSSAGTPKNDTHSLLALSGQSDMAGKSFMDPISPASSMKTSDPSHGSGALDELQSAFEFGLELGGLRASTPKREHEFPNEGRSRSYTTNAGRRDIRRDEDNVVLRIDNVPWDITPRQIVNWLQQPVEMAHVLLDSKGKTLSHAYVEVKDAATAGAILRGETVTANAAGRKERGSVLGRGRRARGVTITRSSQQELMSDLFPHWRGNFDGSRPSLAGLDGDRLIMALEGGLLTEHEISALSYLIREPDSHFLKVPSLPFHSLVSLLSKFPTDVDSRVFWSANIRDALFDATYDCYYSSVFLLTAISVSLAAIGVLLPRVEQAKEKAGQQEEEYAMDLVMSLLHKALNCQAFTGQQILRLKEHAQACSLPLPEADSSAAFDDSASSSFSVSSSVRTPSSQDSSTAVLDRAKLNNSQVLDDLAKEFNLDAQKMPALVEALTQRLAKLS</sequence>
<evidence type="ECO:0000259" key="6">
    <source>
        <dbReference type="PROSITE" id="PS50089"/>
    </source>
</evidence>
<dbReference type="AlphaFoldDB" id="A0A409VIC7"/>
<feature type="region of interest" description="Disordered" evidence="5">
    <location>
        <begin position="1"/>
        <end position="69"/>
    </location>
</feature>
<evidence type="ECO:0000313" key="7">
    <source>
        <dbReference type="EMBL" id="PPQ65995.1"/>
    </source>
</evidence>
<proteinExistence type="predicted"/>
<reference evidence="7 8" key="1">
    <citation type="journal article" date="2018" name="Evol. Lett.">
        <title>Horizontal gene cluster transfer increased hallucinogenic mushroom diversity.</title>
        <authorList>
            <person name="Reynolds H.T."/>
            <person name="Vijayakumar V."/>
            <person name="Gluck-Thaler E."/>
            <person name="Korotkin H.B."/>
            <person name="Matheny P.B."/>
            <person name="Slot J.C."/>
        </authorList>
    </citation>
    <scope>NUCLEOTIDE SEQUENCE [LARGE SCALE GENOMIC DNA]</scope>
    <source>
        <strain evidence="7 8">SRW20</strain>
    </source>
</reference>
<evidence type="ECO:0000256" key="3">
    <source>
        <dbReference type="ARBA" id="ARBA00022833"/>
    </source>
</evidence>
<evidence type="ECO:0000256" key="2">
    <source>
        <dbReference type="ARBA" id="ARBA00022771"/>
    </source>
</evidence>
<protein>
    <recommendedName>
        <fullName evidence="6">RING-type domain-containing protein</fullName>
    </recommendedName>
</protein>
<evidence type="ECO:0000256" key="4">
    <source>
        <dbReference type="PROSITE-ProRule" id="PRU00175"/>
    </source>
</evidence>
<feature type="region of interest" description="Disordered" evidence="5">
    <location>
        <begin position="241"/>
        <end position="260"/>
    </location>
</feature>
<feature type="compositionally biased region" description="Polar residues" evidence="5">
    <location>
        <begin position="563"/>
        <end position="573"/>
    </location>
</feature>
<dbReference type="EMBL" id="NHYE01005641">
    <property type="protein sequence ID" value="PPQ65995.1"/>
    <property type="molecule type" value="Genomic_DNA"/>
</dbReference>
<gene>
    <name evidence="7" type="ORF">CVT26_010655</name>
</gene>
<dbReference type="Gene3D" id="3.30.70.330">
    <property type="match status" value="1"/>
</dbReference>
<feature type="region of interest" description="Disordered" evidence="5">
    <location>
        <begin position="548"/>
        <end position="578"/>
    </location>
</feature>
<dbReference type="Gene3D" id="3.30.40.10">
    <property type="entry name" value="Zinc/RING finger domain, C3HC4 (zinc finger)"/>
    <property type="match status" value="1"/>
</dbReference>
<dbReference type="SUPFAM" id="SSF57850">
    <property type="entry name" value="RING/U-box"/>
    <property type="match status" value="1"/>
</dbReference>
<dbReference type="InterPro" id="IPR012677">
    <property type="entry name" value="Nucleotide-bd_a/b_plait_sf"/>
</dbReference>
<dbReference type="PROSITE" id="PS00518">
    <property type="entry name" value="ZF_RING_1"/>
    <property type="match status" value="1"/>
</dbReference>
<accession>A0A409VIC7</accession>
<dbReference type="Proteomes" id="UP000284706">
    <property type="component" value="Unassembled WGS sequence"/>
</dbReference>
<dbReference type="GO" id="GO:0008270">
    <property type="term" value="F:zinc ion binding"/>
    <property type="evidence" value="ECO:0007669"/>
    <property type="project" value="UniProtKB-KW"/>
</dbReference>
<keyword evidence="2 4" id="KW-0863">Zinc-finger</keyword>
<dbReference type="SUPFAM" id="SSF54928">
    <property type="entry name" value="RNA-binding domain, RBD"/>
    <property type="match status" value="1"/>
</dbReference>
<evidence type="ECO:0000256" key="5">
    <source>
        <dbReference type="SAM" id="MobiDB-lite"/>
    </source>
</evidence>
<feature type="compositionally biased region" description="Polar residues" evidence="5">
    <location>
        <begin position="1"/>
        <end position="21"/>
    </location>
</feature>
<dbReference type="InterPro" id="IPR017907">
    <property type="entry name" value="Znf_RING_CS"/>
</dbReference>
<dbReference type="InterPro" id="IPR035979">
    <property type="entry name" value="RBD_domain_sf"/>
</dbReference>
<feature type="region of interest" description="Disordered" evidence="5">
    <location>
        <begin position="523"/>
        <end position="542"/>
    </location>
</feature>
<keyword evidence="8" id="KW-1185">Reference proteome</keyword>
<feature type="compositionally biased region" description="Polar residues" evidence="5">
    <location>
        <begin position="190"/>
        <end position="222"/>
    </location>
</feature>
<dbReference type="OrthoDB" id="336240at2759"/>
<dbReference type="InterPro" id="IPR001841">
    <property type="entry name" value="Znf_RING"/>
</dbReference>
<dbReference type="SMART" id="SM00184">
    <property type="entry name" value="RING"/>
    <property type="match status" value="1"/>
</dbReference>
<keyword evidence="1" id="KW-0479">Metal-binding</keyword>
<dbReference type="GO" id="GO:0003676">
    <property type="term" value="F:nucleic acid binding"/>
    <property type="evidence" value="ECO:0007669"/>
    <property type="project" value="InterPro"/>
</dbReference>